<dbReference type="InterPro" id="IPR050173">
    <property type="entry name" value="ABC_transporter_C-like"/>
</dbReference>
<evidence type="ECO:0000256" key="5">
    <source>
        <dbReference type="ARBA" id="ARBA00023136"/>
    </source>
</evidence>
<feature type="domain" description="ABC transporter" evidence="6">
    <location>
        <begin position="95"/>
        <end position="194"/>
    </location>
</feature>
<dbReference type="EnsemblMetazoa" id="AMEC014049-RA">
    <property type="protein sequence ID" value="AMEC014049-PA"/>
    <property type="gene ID" value="AMEC014049"/>
</dbReference>
<dbReference type="Pfam" id="PF00005">
    <property type="entry name" value="ABC_tran"/>
    <property type="match status" value="1"/>
</dbReference>
<dbReference type="InterPro" id="IPR036640">
    <property type="entry name" value="ABC1_TM_sf"/>
</dbReference>
<keyword evidence="4" id="KW-1133">Transmembrane helix</keyword>
<dbReference type="VEuPathDB" id="VectorBase:AMEC014049"/>
<dbReference type="SUPFAM" id="SSF90123">
    <property type="entry name" value="ABC transporter transmembrane region"/>
    <property type="match status" value="1"/>
</dbReference>
<evidence type="ECO:0000256" key="3">
    <source>
        <dbReference type="ARBA" id="ARBA00022840"/>
    </source>
</evidence>
<sequence length="211" mass="23243">MLRNAPGIISGNVGLAITQVLNLIGMCNWGIRQTAELENQMTSVERVFEYAQLGPEPDLVPGVQTIVRNEAWPENASITFREVYLRYSPTAEPVLKRLSFTIKAKEHVGIVGRTGAGKSSIIHALFRLTPLHAGDGSIEIDGINIGSVPLRQSRGLISIIPQDPVIFSGSLRSNLDPEERLPDEELWKALDQVTSQATYLIVTHFFTNLNV</sequence>
<name>A0A182U538_9DIPT</name>
<keyword evidence="1" id="KW-0812">Transmembrane</keyword>
<dbReference type="Gene3D" id="1.20.1560.10">
    <property type="entry name" value="ABC transporter type 1, transmembrane domain"/>
    <property type="match status" value="1"/>
</dbReference>
<dbReference type="GO" id="GO:0016020">
    <property type="term" value="C:membrane"/>
    <property type="evidence" value="ECO:0007669"/>
    <property type="project" value="InterPro"/>
</dbReference>
<protein>
    <recommendedName>
        <fullName evidence="6">ABC transporter domain-containing protein</fullName>
    </recommendedName>
</protein>
<dbReference type="STRING" id="34690.A0A182U538"/>
<evidence type="ECO:0000256" key="4">
    <source>
        <dbReference type="ARBA" id="ARBA00022989"/>
    </source>
</evidence>
<dbReference type="Gene3D" id="3.40.50.300">
    <property type="entry name" value="P-loop containing nucleotide triphosphate hydrolases"/>
    <property type="match status" value="1"/>
</dbReference>
<dbReference type="InterPro" id="IPR027417">
    <property type="entry name" value="P-loop_NTPase"/>
</dbReference>
<evidence type="ECO:0000313" key="7">
    <source>
        <dbReference type="EnsemblMetazoa" id="AMEC014049-PA"/>
    </source>
</evidence>
<dbReference type="InterPro" id="IPR003439">
    <property type="entry name" value="ABC_transporter-like_ATP-bd"/>
</dbReference>
<proteinExistence type="predicted"/>
<evidence type="ECO:0000256" key="1">
    <source>
        <dbReference type="ARBA" id="ARBA00022692"/>
    </source>
</evidence>
<evidence type="ECO:0000313" key="8">
    <source>
        <dbReference type="Proteomes" id="UP000075902"/>
    </source>
</evidence>
<keyword evidence="3" id="KW-0067">ATP-binding</keyword>
<evidence type="ECO:0000256" key="2">
    <source>
        <dbReference type="ARBA" id="ARBA00022741"/>
    </source>
</evidence>
<dbReference type="PANTHER" id="PTHR24223">
    <property type="entry name" value="ATP-BINDING CASSETTE SUB-FAMILY C"/>
    <property type="match status" value="1"/>
</dbReference>
<accession>A0A182U538</accession>
<reference evidence="7" key="2">
    <citation type="submission" date="2020-05" db="UniProtKB">
        <authorList>
            <consortium name="EnsemblMetazoa"/>
        </authorList>
    </citation>
    <scope>IDENTIFICATION</scope>
    <source>
        <strain evidence="7">CM1001059</strain>
    </source>
</reference>
<evidence type="ECO:0000259" key="6">
    <source>
        <dbReference type="Pfam" id="PF00005"/>
    </source>
</evidence>
<keyword evidence="5" id="KW-0472">Membrane</keyword>
<dbReference type="GO" id="GO:0016887">
    <property type="term" value="F:ATP hydrolysis activity"/>
    <property type="evidence" value="ECO:0007669"/>
    <property type="project" value="InterPro"/>
</dbReference>
<dbReference type="GO" id="GO:0042626">
    <property type="term" value="F:ATPase-coupled transmembrane transporter activity"/>
    <property type="evidence" value="ECO:0007669"/>
    <property type="project" value="TreeGrafter"/>
</dbReference>
<dbReference type="GO" id="GO:0005524">
    <property type="term" value="F:ATP binding"/>
    <property type="evidence" value="ECO:0007669"/>
    <property type="project" value="UniProtKB-KW"/>
</dbReference>
<keyword evidence="8" id="KW-1185">Reference proteome</keyword>
<keyword evidence="2" id="KW-0547">Nucleotide-binding</keyword>
<organism evidence="7 8">
    <name type="scientific">Anopheles melas</name>
    <dbReference type="NCBI Taxonomy" id="34690"/>
    <lineage>
        <taxon>Eukaryota</taxon>
        <taxon>Metazoa</taxon>
        <taxon>Ecdysozoa</taxon>
        <taxon>Arthropoda</taxon>
        <taxon>Hexapoda</taxon>
        <taxon>Insecta</taxon>
        <taxon>Pterygota</taxon>
        <taxon>Neoptera</taxon>
        <taxon>Endopterygota</taxon>
        <taxon>Diptera</taxon>
        <taxon>Nematocera</taxon>
        <taxon>Culicoidea</taxon>
        <taxon>Culicidae</taxon>
        <taxon>Anophelinae</taxon>
        <taxon>Anopheles</taxon>
    </lineage>
</organism>
<dbReference type="SUPFAM" id="SSF52540">
    <property type="entry name" value="P-loop containing nucleoside triphosphate hydrolases"/>
    <property type="match status" value="1"/>
</dbReference>
<dbReference type="Proteomes" id="UP000075902">
    <property type="component" value="Unassembled WGS sequence"/>
</dbReference>
<dbReference type="AlphaFoldDB" id="A0A182U538"/>
<dbReference type="PANTHER" id="PTHR24223:SF324">
    <property type="entry name" value="LD17001P"/>
    <property type="match status" value="1"/>
</dbReference>
<reference evidence="8" key="1">
    <citation type="submission" date="2014-01" db="EMBL/GenBank/DDBJ databases">
        <title>The Genome Sequence of Anopheles melas CM1001059_A (V2).</title>
        <authorList>
            <consortium name="The Broad Institute Genomics Platform"/>
            <person name="Neafsey D.E."/>
            <person name="Besansky N."/>
            <person name="Howell P."/>
            <person name="Walton C."/>
            <person name="Young S.K."/>
            <person name="Zeng Q."/>
            <person name="Gargeya S."/>
            <person name="Fitzgerald M."/>
            <person name="Haas B."/>
            <person name="Abouelleil A."/>
            <person name="Allen A.W."/>
            <person name="Alvarado L."/>
            <person name="Arachchi H.M."/>
            <person name="Berlin A.M."/>
            <person name="Chapman S.B."/>
            <person name="Gainer-Dewar J."/>
            <person name="Goldberg J."/>
            <person name="Griggs A."/>
            <person name="Gujja S."/>
            <person name="Hansen M."/>
            <person name="Howarth C."/>
            <person name="Imamovic A."/>
            <person name="Ireland A."/>
            <person name="Larimer J."/>
            <person name="McCowan C."/>
            <person name="Murphy C."/>
            <person name="Pearson M."/>
            <person name="Poon T.W."/>
            <person name="Priest M."/>
            <person name="Roberts A."/>
            <person name="Saif S."/>
            <person name="Shea T."/>
            <person name="Sisk P."/>
            <person name="Sykes S."/>
            <person name="Wortman J."/>
            <person name="Nusbaum C."/>
            <person name="Birren B."/>
        </authorList>
    </citation>
    <scope>NUCLEOTIDE SEQUENCE [LARGE SCALE GENOMIC DNA]</scope>
    <source>
        <strain evidence="8">CM1001059</strain>
    </source>
</reference>